<protein>
    <submittedName>
        <fullName evidence="2">Uncharacterized protein</fullName>
    </submittedName>
</protein>
<dbReference type="EMBL" id="BSYO01000033">
    <property type="protein sequence ID" value="GMH27885.1"/>
    <property type="molecule type" value="Genomic_DNA"/>
</dbReference>
<gene>
    <name evidence="2" type="ORF">Nepgr_029728</name>
</gene>
<proteinExistence type="predicted"/>
<keyword evidence="3" id="KW-1185">Reference proteome</keyword>
<reference evidence="2" key="1">
    <citation type="submission" date="2023-05" db="EMBL/GenBank/DDBJ databases">
        <title>Nepenthes gracilis genome sequencing.</title>
        <authorList>
            <person name="Fukushima K."/>
        </authorList>
    </citation>
    <scope>NUCLEOTIDE SEQUENCE</scope>
    <source>
        <strain evidence="2">SING2019-196</strain>
    </source>
</reference>
<evidence type="ECO:0000313" key="2">
    <source>
        <dbReference type="EMBL" id="GMH27885.1"/>
    </source>
</evidence>
<organism evidence="2 3">
    <name type="scientific">Nepenthes gracilis</name>
    <name type="common">Slender pitcher plant</name>
    <dbReference type="NCBI Taxonomy" id="150966"/>
    <lineage>
        <taxon>Eukaryota</taxon>
        <taxon>Viridiplantae</taxon>
        <taxon>Streptophyta</taxon>
        <taxon>Embryophyta</taxon>
        <taxon>Tracheophyta</taxon>
        <taxon>Spermatophyta</taxon>
        <taxon>Magnoliopsida</taxon>
        <taxon>eudicotyledons</taxon>
        <taxon>Gunneridae</taxon>
        <taxon>Pentapetalae</taxon>
        <taxon>Caryophyllales</taxon>
        <taxon>Nepenthaceae</taxon>
        <taxon>Nepenthes</taxon>
    </lineage>
</organism>
<dbReference type="Proteomes" id="UP001279734">
    <property type="component" value="Unassembled WGS sequence"/>
</dbReference>
<sequence>MSPEALDSVNGATEGSMHGQLHLDSSAGAPSSSRYMPPLLDFYGVLAESSQLSKAGSRLSMEIDADLVIFLYGMQSPLVGKTRSLCALQKQTPYDVIIACSEKGRLASTTCPLDMEDSVVLISTNFDLQLPIFAMEKDILVGRIGIIHSPNPDIAPFAMEKMLDVGVRQQPSASQNYTL</sequence>
<evidence type="ECO:0000313" key="3">
    <source>
        <dbReference type="Proteomes" id="UP001279734"/>
    </source>
</evidence>
<dbReference type="AlphaFoldDB" id="A0AAD3Y543"/>
<name>A0AAD3Y543_NEPGR</name>
<comment type="caution">
    <text evidence="2">The sequence shown here is derived from an EMBL/GenBank/DDBJ whole genome shotgun (WGS) entry which is preliminary data.</text>
</comment>
<accession>A0AAD3Y543</accession>
<feature type="region of interest" description="Disordered" evidence="1">
    <location>
        <begin position="1"/>
        <end position="30"/>
    </location>
</feature>
<evidence type="ECO:0000256" key="1">
    <source>
        <dbReference type="SAM" id="MobiDB-lite"/>
    </source>
</evidence>